<evidence type="ECO:0008006" key="3">
    <source>
        <dbReference type="Google" id="ProtNLM"/>
    </source>
</evidence>
<dbReference type="InterPro" id="IPR021251">
    <property type="entry name" value="DUF2793"/>
</dbReference>
<dbReference type="Proteomes" id="UP000189310">
    <property type="component" value="Unassembled WGS sequence"/>
</dbReference>
<gene>
    <name evidence="1" type="ORF">BVL52_08840</name>
</gene>
<keyword evidence="2" id="KW-1185">Reference proteome</keyword>
<name>A0ABX3ITN2_9PSED</name>
<dbReference type="RefSeq" id="WP_077171721.1">
    <property type="nucleotide sequence ID" value="NZ_MTLN01000004.1"/>
</dbReference>
<evidence type="ECO:0000313" key="2">
    <source>
        <dbReference type="Proteomes" id="UP000189310"/>
    </source>
</evidence>
<organism evidence="1 2">
    <name type="scientific">Pseudomonas oryzihabitans</name>
    <dbReference type="NCBI Taxonomy" id="47885"/>
    <lineage>
        <taxon>Bacteria</taxon>
        <taxon>Pseudomonadati</taxon>
        <taxon>Pseudomonadota</taxon>
        <taxon>Gammaproteobacteria</taxon>
        <taxon>Pseudomonadales</taxon>
        <taxon>Pseudomonadaceae</taxon>
        <taxon>Pseudomonas</taxon>
    </lineage>
</organism>
<accession>A0ABX3ITN2</accession>
<proteinExistence type="predicted"/>
<dbReference type="Pfam" id="PF10983">
    <property type="entry name" value="DUF2793"/>
    <property type="match status" value="1"/>
</dbReference>
<reference evidence="1 2" key="1">
    <citation type="submission" date="2017-01" db="EMBL/GenBank/DDBJ databases">
        <title>Pseudomonas psychrotolerans genome sequencing and assembly.</title>
        <authorList>
            <person name="Vyas B."/>
            <person name="Mayilraj S."/>
        </authorList>
    </citation>
    <scope>NUCLEOTIDE SEQUENCE [LARGE SCALE GENOMIC DNA]</scope>
    <source>
        <strain evidence="1 2">SDS18</strain>
    </source>
</reference>
<comment type="caution">
    <text evidence="1">The sequence shown here is derived from an EMBL/GenBank/DDBJ whole genome shotgun (WGS) entry which is preliminary data.</text>
</comment>
<evidence type="ECO:0000313" key="1">
    <source>
        <dbReference type="EMBL" id="ONN71739.1"/>
    </source>
</evidence>
<dbReference type="EMBL" id="MTLN01000004">
    <property type="protein sequence ID" value="ONN71739.1"/>
    <property type="molecule type" value="Genomic_DNA"/>
</dbReference>
<protein>
    <recommendedName>
        <fullName evidence="3">DUF2793 domain-containing protein</fullName>
    </recommendedName>
</protein>
<sequence>MASTKLGLESLQNNAANQTLANLNFAVLNQLVQAAVLDKDLATPPNSPVNESLYIVASSATGAWAGQDGKLAYWLSDANAWTFIAPRAGYSVRVLDETEASGLPMVYGYTGSAWTKRDSSGGGGDAGMDNPMTTAGDLIVGGASGSPSRLGKGTDGQVLKMVSGSPAWGTDESGGSGGGFSPLPIADSAITNSRNFAIGDANKYFRGATNSGITLTIPAQESVNFQNGTEIAIEQSSDGKILIASSGSASVSPPIGFLAKTRARNSVIRIKKISDYNWIVEGDLEFDSESYVAPGSPVKTVTSDRSLRLTDCSSTLLMNRNSADALTITIPSQSSVAFPDGAEVIAIQFGSSPVQISAASGVTLYKMPSYNAKVVGQYGRVVLKRIAEDVWLLSGELEHQ</sequence>